<evidence type="ECO:0000313" key="1">
    <source>
        <dbReference type="Proteomes" id="UP000887579"/>
    </source>
</evidence>
<proteinExistence type="predicted"/>
<name>A0AC34GSH3_9BILA</name>
<protein>
    <submittedName>
        <fullName evidence="2">Acyl-CoA-binding domain-containing protein 6</fullName>
    </submittedName>
</protein>
<evidence type="ECO:0000313" key="2">
    <source>
        <dbReference type="WBParaSite" id="ES5_v2.g7511.t1"/>
    </source>
</evidence>
<dbReference type="WBParaSite" id="ES5_v2.g7511.t1">
    <property type="protein sequence ID" value="ES5_v2.g7511.t1"/>
    <property type="gene ID" value="ES5_v2.g7511"/>
</dbReference>
<sequence>MANSSLDRVFKSATGFFGHNYDKVDTTDQLKLYGLYKQAMDGDNPQNYILSFFNYNPKSRAWISNRGMSSVEAMINYVEHLEMLNVGWSVQNFQDHGSVDGGMGLAPSTLRGVVAEPTTSFEIFYDAVRKGNIDQVRTVCEQDPYLAGTRDDCNGTAMHWAADANQYELLDYLPAYGFRVYHVDSEGQTPLHIAAICDYPLTVLKLLDMGSDLYTKDNEGTTPMDLMISSRNLINLPRISGIHELDE</sequence>
<dbReference type="Proteomes" id="UP000887579">
    <property type="component" value="Unplaced"/>
</dbReference>
<reference evidence="2" key="1">
    <citation type="submission" date="2022-11" db="UniProtKB">
        <authorList>
            <consortium name="WormBaseParasite"/>
        </authorList>
    </citation>
    <scope>IDENTIFICATION</scope>
</reference>
<organism evidence="1 2">
    <name type="scientific">Panagrolaimus sp. ES5</name>
    <dbReference type="NCBI Taxonomy" id="591445"/>
    <lineage>
        <taxon>Eukaryota</taxon>
        <taxon>Metazoa</taxon>
        <taxon>Ecdysozoa</taxon>
        <taxon>Nematoda</taxon>
        <taxon>Chromadorea</taxon>
        <taxon>Rhabditida</taxon>
        <taxon>Tylenchina</taxon>
        <taxon>Panagrolaimomorpha</taxon>
        <taxon>Panagrolaimoidea</taxon>
        <taxon>Panagrolaimidae</taxon>
        <taxon>Panagrolaimus</taxon>
    </lineage>
</organism>
<accession>A0AC34GSH3</accession>